<feature type="region of interest" description="Disordered" evidence="1">
    <location>
        <begin position="97"/>
        <end position="139"/>
    </location>
</feature>
<reference evidence="2 3" key="1">
    <citation type="submission" date="2021-11" db="EMBL/GenBank/DDBJ databases">
        <authorList>
            <person name="Huq M.A."/>
        </authorList>
    </citation>
    <scope>NUCLEOTIDE SEQUENCE [LARGE SCALE GENOMIC DNA]</scope>
    <source>
        <strain evidence="2 3">MAHUQ-52</strain>
    </source>
</reference>
<gene>
    <name evidence="2" type="ORF">LMJ30_07580</name>
</gene>
<organism evidence="2 3">
    <name type="scientific">Massilia agrisoli</name>
    <dbReference type="NCBI Taxonomy" id="2892444"/>
    <lineage>
        <taxon>Bacteria</taxon>
        <taxon>Pseudomonadati</taxon>
        <taxon>Pseudomonadota</taxon>
        <taxon>Betaproteobacteria</taxon>
        <taxon>Burkholderiales</taxon>
        <taxon>Oxalobacteraceae</taxon>
        <taxon>Telluria group</taxon>
        <taxon>Massilia</taxon>
    </lineage>
</organism>
<name>A0ABS8ISE6_9BURK</name>
<feature type="compositionally biased region" description="Basic and acidic residues" evidence="1">
    <location>
        <begin position="97"/>
        <end position="124"/>
    </location>
</feature>
<dbReference type="EMBL" id="JAJHPV010000012">
    <property type="protein sequence ID" value="MCC6070811.1"/>
    <property type="molecule type" value="Genomic_DNA"/>
</dbReference>
<evidence type="ECO:0000313" key="3">
    <source>
        <dbReference type="Proteomes" id="UP001198701"/>
    </source>
</evidence>
<evidence type="ECO:0000313" key="2">
    <source>
        <dbReference type="EMBL" id="MCC6070811.1"/>
    </source>
</evidence>
<comment type="caution">
    <text evidence="2">The sequence shown here is derived from an EMBL/GenBank/DDBJ whole genome shotgun (WGS) entry which is preliminary data.</text>
</comment>
<keyword evidence="3" id="KW-1185">Reference proteome</keyword>
<dbReference type="RefSeq" id="WP_229431736.1">
    <property type="nucleotide sequence ID" value="NZ_JAJHPV010000012.1"/>
</dbReference>
<accession>A0ABS8ISE6</accession>
<proteinExistence type="predicted"/>
<dbReference type="Proteomes" id="UP001198701">
    <property type="component" value="Unassembled WGS sequence"/>
</dbReference>
<sequence>MNRMLNNAMNVAIRRDGREIFMVGGDATTLPSSRQPADELAAAGSTDIIGTVFQGFIVRRIICILLLMCLPLQSFALQGGAAMFGTNVSMEHEIAHDGHVPHHHDGDGSLHYDDSEESSEHVQDHSSCTQPADLSVPKQPVAPEQLVSLLKTEFSRFIPDPYLDGPLRPPAPALG</sequence>
<protein>
    <submittedName>
        <fullName evidence="2">Uncharacterized protein</fullName>
    </submittedName>
</protein>
<evidence type="ECO:0000256" key="1">
    <source>
        <dbReference type="SAM" id="MobiDB-lite"/>
    </source>
</evidence>